<organism evidence="4 5">
    <name type="scientific">Jiangella aurantiaca</name>
    <dbReference type="NCBI Taxonomy" id="2530373"/>
    <lineage>
        <taxon>Bacteria</taxon>
        <taxon>Bacillati</taxon>
        <taxon>Actinomycetota</taxon>
        <taxon>Actinomycetes</taxon>
        <taxon>Jiangellales</taxon>
        <taxon>Jiangellaceae</taxon>
        <taxon>Jiangella</taxon>
    </lineage>
</organism>
<protein>
    <submittedName>
        <fullName evidence="4">Pectate lyase</fullName>
    </submittedName>
</protein>
<accession>A0A4V2YRH3</accession>
<proteinExistence type="predicted"/>
<gene>
    <name evidence="4" type="ORF">E1262_23235</name>
</gene>
<reference evidence="4 5" key="1">
    <citation type="submission" date="2019-02" db="EMBL/GenBank/DDBJ databases">
        <title>Draft genome sequences of novel Actinobacteria.</title>
        <authorList>
            <person name="Sahin N."/>
            <person name="Ay H."/>
            <person name="Saygin H."/>
        </authorList>
    </citation>
    <scope>NUCLEOTIDE SEQUENCE [LARGE SCALE GENOMIC DNA]</scope>
    <source>
        <strain evidence="4 5">8K307</strain>
    </source>
</reference>
<evidence type="ECO:0000313" key="5">
    <source>
        <dbReference type="Proteomes" id="UP000295217"/>
    </source>
</evidence>
<dbReference type="OrthoDB" id="3862295at2"/>
<evidence type="ECO:0000256" key="3">
    <source>
        <dbReference type="SAM" id="MobiDB-lite"/>
    </source>
</evidence>
<keyword evidence="5" id="KW-1185">Reference proteome</keyword>
<name>A0A4V2YRH3_9ACTN</name>
<dbReference type="InterPro" id="IPR011050">
    <property type="entry name" value="Pectin_lyase_fold/virulence"/>
</dbReference>
<dbReference type="Proteomes" id="UP000295217">
    <property type="component" value="Unassembled WGS sequence"/>
</dbReference>
<keyword evidence="2" id="KW-0325">Glycoprotein</keyword>
<evidence type="ECO:0000256" key="1">
    <source>
        <dbReference type="ARBA" id="ARBA00022723"/>
    </source>
</evidence>
<sequence>MATAAATGAQAEPAATGPAAGAQTEPLLAFPGAEGFGRYATGGRGGTVYHVTNLDDSGPGSFRDAVSEPNRTIVFEVGGVITIGERIRVAPNITIAGQTAPGEGITIYGNGLSFTDANGTIARHFRVRQGIGGDSGTDAITVVTGDTMIFDHLSVTWGRDEVFSVSNGDPADGAHNVTIQNSILGQGLDTHSAGGLIETAGGVSLLRNLYLDNDIRNPKVKGVNQYVNNVVYNWRREAYILGGSQWTSEANVQNNYFIAGPSTETGPFTRGNENFHLFAEDNYHDADRDGALDGYEVPREEYTTVTWMEKPYPYPPVADLMDPDDAYEYVVEHAGASLNRDRVDGLLVGEVTSLGRKGAIISDENAPPINGPGPVRGGDAPRDTDRDGMPDWWERLRDLDPEVPGNNADGDGDGYTDLEEYLNWRASH</sequence>
<dbReference type="EMBL" id="SMLB01000043">
    <property type="protein sequence ID" value="TDD66147.1"/>
    <property type="molecule type" value="Genomic_DNA"/>
</dbReference>
<evidence type="ECO:0000313" key="4">
    <source>
        <dbReference type="EMBL" id="TDD66147.1"/>
    </source>
</evidence>
<dbReference type="GO" id="GO:0046872">
    <property type="term" value="F:metal ion binding"/>
    <property type="evidence" value="ECO:0007669"/>
    <property type="project" value="UniProtKB-KW"/>
</dbReference>
<evidence type="ECO:0000256" key="2">
    <source>
        <dbReference type="ARBA" id="ARBA00023180"/>
    </source>
</evidence>
<comment type="caution">
    <text evidence="4">The sequence shown here is derived from an EMBL/GenBank/DDBJ whole genome shotgun (WGS) entry which is preliminary data.</text>
</comment>
<dbReference type="InterPro" id="IPR012334">
    <property type="entry name" value="Pectin_lyas_fold"/>
</dbReference>
<dbReference type="PANTHER" id="PTHR42970:SF1">
    <property type="entry name" value="PECTATE LYASE C-RELATED"/>
    <property type="match status" value="1"/>
</dbReference>
<keyword evidence="1" id="KW-0479">Metal-binding</keyword>
<dbReference type="AlphaFoldDB" id="A0A4V2YRH3"/>
<feature type="region of interest" description="Disordered" evidence="3">
    <location>
        <begin position="397"/>
        <end position="416"/>
    </location>
</feature>
<keyword evidence="4" id="KW-0456">Lyase</keyword>
<dbReference type="Gene3D" id="2.160.20.10">
    <property type="entry name" value="Single-stranded right-handed beta-helix, Pectin lyase-like"/>
    <property type="match status" value="1"/>
</dbReference>
<dbReference type="GO" id="GO:0016829">
    <property type="term" value="F:lyase activity"/>
    <property type="evidence" value="ECO:0007669"/>
    <property type="project" value="UniProtKB-KW"/>
</dbReference>
<dbReference type="PANTHER" id="PTHR42970">
    <property type="entry name" value="PECTATE LYASE C-RELATED"/>
    <property type="match status" value="1"/>
</dbReference>
<dbReference type="InterPro" id="IPR052063">
    <property type="entry name" value="Polysaccharide_Lyase_1"/>
</dbReference>
<feature type="region of interest" description="Disordered" evidence="3">
    <location>
        <begin position="1"/>
        <end position="20"/>
    </location>
</feature>
<feature type="compositionally biased region" description="Basic and acidic residues" evidence="3">
    <location>
        <begin position="379"/>
        <end position="392"/>
    </location>
</feature>
<dbReference type="SUPFAM" id="SSF51126">
    <property type="entry name" value="Pectin lyase-like"/>
    <property type="match status" value="1"/>
</dbReference>
<feature type="region of interest" description="Disordered" evidence="3">
    <location>
        <begin position="362"/>
        <end position="392"/>
    </location>
</feature>